<feature type="compositionally biased region" description="Polar residues" evidence="7">
    <location>
        <begin position="397"/>
        <end position="406"/>
    </location>
</feature>
<organism evidence="9 10">
    <name type="scientific">Blepharisma stoltei</name>
    <dbReference type="NCBI Taxonomy" id="1481888"/>
    <lineage>
        <taxon>Eukaryota</taxon>
        <taxon>Sar</taxon>
        <taxon>Alveolata</taxon>
        <taxon>Ciliophora</taxon>
        <taxon>Postciliodesmatophora</taxon>
        <taxon>Heterotrichea</taxon>
        <taxon>Heterotrichida</taxon>
        <taxon>Blepharismidae</taxon>
        <taxon>Blepharisma</taxon>
    </lineage>
</organism>
<evidence type="ECO:0000313" key="9">
    <source>
        <dbReference type="EMBL" id="CAG9330760.1"/>
    </source>
</evidence>
<feature type="region of interest" description="Disordered" evidence="7">
    <location>
        <begin position="392"/>
        <end position="424"/>
    </location>
</feature>
<keyword evidence="6" id="KW-0418">Kinase</keyword>
<keyword evidence="6" id="KW-0808">Transferase</keyword>
<evidence type="ECO:0000256" key="3">
    <source>
        <dbReference type="ARBA" id="ARBA00022840"/>
    </source>
</evidence>
<feature type="compositionally biased region" description="Basic residues" evidence="7">
    <location>
        <begin position="345"/>
        <end position="361"/>
    </location>
</feature>
<dbReference type="AlphaFoldDB" id="A0AAU9K077"/>
<dbReference type="PANTHER" id="PTHR11909">
    <property type="entry name" value="CASEIN KINASE-RELATED"/>
    <property type="match status" value="1"/>
</dbReference>
<evidence type="ECO:0000256" key="5">
    <source>
        <dbReference type="PROSITE-ProRule" id="PRU10141"/>
    </source>
</evidence>
<feature type="domain" description="Protein kinase" evidence="8">
    <location>
        <begin position="11"/>
        <end position="269"/>
    </location>
</feature>
<dbReference type="EMBL" id="CAJZBQ010000052">
    <property type="protein sequence ID" value="CAG9330760.1"/>
    <property type="molecule type" value="Genomic_DNA"/>
</dbReference>
<reference evidence="9" key="1">
    <citation type="submission" date="2021-09" db="EMBL/GenBank/DDBJ databases">
        <authorList>
            <consortium name="AG Swart"/>
            <person name="Singh M."/>
            <person name="Singh A."/>
            <person name="Seah K."/>
            <person name="Emmerich C."/>
        </authorList>
    </citation>
    <scope>NUCLEOTIDE SEQUENCE</scope>
    <source>
        <strain evidence="9">ATCC30299</strain>
    </source>
</reference>
<dbReference type="Gene3D" id="1.10.510.10">
    <property type="entry name" value="Transferase(Phosphotransferase) domain 1"/>
    <property type="match status" value="1"/>
</dbReference>
<feature type="compositionally biased region" description="Basic residues" evidence="7">
    <location>
        <begin position="312"/>
        <end position="321"/>
    </location>
</feature>
<keyword evidence="10" id="KW-1185">Reference proteome</keyword>
<protein>
    <recommendedName>
        <fullName evidence="4">Casein kinase I</fullName>
        <ecNumber evidence="1">2.7.11.1</ecNumber>
    </recommendedName>
</protein>
<evidence type="ECO:0000256" key="6">
    <source>
        <dbReference type="RuleBase" id="RU000304"/>
    </source>
</evidence>
<dbReference type="PROSITE" id="PS00108">
    <property type="entry name" value="PROTEIN_KINASE_ST"/>
    <property type="match status" value="1"/>
</dbReference>
<evidence type="ECO:0000313" key="10">
    <source>
        <dbReference type="Proteomes" id="UP001162131"/>
    </source>
</evidence>
<name>A0AAU9K077_9CILI</name>
<dbReference type="SMART" id="SM00220">
    <property type="entry name" value="S_TKc"/>
    <property type="match status" value="1"/>
</dbReference>
<dbReference type="InterPro" id="IPR050235">
    <property type="entry name" value="CK1_Ser-Thr_kinase"/>
</dbReference>
<feature type="binding site" evidence="5">
    <location>
        <position position="40"/>
    </location>
    <ligand>
        <name>ATP</name>
        <dbReference type="ChEBI" id="CHEBI:30616"/>
    </ligand>
</feature>
<evidence type="ECO:0000256" key="4">
    <source>
        <dbReference type="ARBA" id="ARBA00023860"/>
    </source>
</evidence>
<dbReference type="PROSITE" id="PS50011">
    <property type="entry name" value="PROTEIN_KINASE_DOM"/>
    <property type="match status" value="1"/>
</dbReference>
<dbReference type="SUPFAM" id="SSF56112">
    <property type="entry name" value="Protein kinase-like (PK-like)"/>
    <property type="match status" value="1"/>
</dbReference>
<dbReference type="InterPro" id="IPR000719">
    <property type="entry name" value="Prot_kinase_dom"/>
</dbReference>
<dbReference type="PROSITE" id="PS00107">
    <property type="entry name" value="PROTEIN_KINASE_ATP"/>
    <property type="match status" value="1"/>
</dbReference>
<keyword evidence="2 5" id="KW-0547">Nucleotide-binding</keyword>
<dbReference type="EC" id="2.7.11.1" evidence="1"/>
<dbReference type="Pfam" id="PF00069">
    <property type="entry name" value="Pkinase"/>
    <property type="match status" value="1"/>
</dbReference>
<comment type="similarity">
    <text evidence="6">Belongs to the protein kinase superfamily.</text>
</comment>
<dbReference type="Proteomes" id="UP001162131">
    <property type="component" value="Unassembled WGS sequence"/>
</dbReference>
<evidence type="ECO:0000256" key="1">
    <source>
        <dbReference type="ARBA" id="ARBA00012513"/>
    </source>
</evidence>
<feature type="region of interest" description="Disordered" evidence="7">
    <location>
        <begin position="306"/>
        <end position="329"/>
    </location>
</feature>
<dbReference type="GO" id="GO:0005524">
    <property type="term" value="F:ATP binding"/>
    <property type="evidence" value="ECO:0007669"/>
    <property type="project" value="UniProtKB-UniRule"/>
</dbReference>
<comment type="caution">
    <text evidence="9">The sequence shown here is derived from an EMBL/GenBank/DDBJ whole genome shotgun (WGS) entry which is preliminary data.</text>
</comment>
<dbReference type="InterPro" id="IPR011009">
    <property type="entry name" value="Kinase-like_dom_sf"/>
</dbReference>
<sequence length="456" mass="52035">MELSDIFLNKYKIESVLGSGGFGKVYKAINTKTNKYVAIKTDIKTRGVVIAESRILTKLQNIEGIPKVYESGRVDEVTYMVFELLGLSLGNAIKQNGGKLPIAASIKAGLQLLTRLENIHTAGVIHRDMKPHNCLFDMNYDFLYLIDFGLAKEFMIGNHHQSEQTGCSCVGNSSFASLNNHMGFRQSRRDDLESLGYILVYLVKGRLPWQKSAHKKCMGKWQKVFAIKAAVTVHELCTGCPSEFAEFLNYARSLKFDEKPKYDYLRSLLEKAKYSLETPEYTFGWLKDSSAVLESTPKLRCRSNYRRDSTKTHARRSKRSSTHTVGLSPEVRHEILDDFKQMHPAKRAKHHRSKTIHPKKNHPTEIDPPSLPTLHEAKSDFFPETIHEIIIHEQDSINDIDTQNKSSPEDDYSSQLTERNEPPEIINRSIIMKLKTPSPEIPTEKHIREEKNCCII</sequence>
<dbReference type="InterPro" id="IPR017441">
    <property type="entry name" value="Protein_kinase_ATP_BS"/>
</dbReference>
<dbReference type="InterPro" id="IPR008271">
    <property type="entry name" value="Ser/Thr_kinase_AS"/>
</dbReference>
<gene>
    <name evidence="9" type="ORF">BSTOLATCC_MIC52174</name>
</gene>
<dbReference type="GO" id="GO:0004674">
    <property type="term" value="F:protein serine/threonine kinase activity"/>
    <property type="evidence" value="ECO:0007669"/>
    <property type="project" value="UniProtKB-KW"/>
</dbReference>
<keyword evidence="3 5" id="KW-0067">ATP-binding</keyword>
<evidence type="ECO:0000256" key="7">
    <source>
        <dbReference type="SAM" id="MobiDB-lite"/>
    </source>
</evidence>
<proteinExistence type="inferred from homology"/>
<keyword evidence="6" id="KW-0723">Serine/threonine-protein kinase</keyword>
<feature type="region of interest" description="Disordered" evidence="7">
    <location>
        <begin position="345"/>
        <end position="370"/>
    </location>
</feature>
<evidence type="ECO:0000259" key="8">
    <source>
        <dbReference type="PROSITE" id="PS50011"/>
    </source>
</evidence>
<accession>A0AAU9K077</accession>
<evidence type="ECO:0000256" key="2">
    <source>
        <dbReference type="ARBA" id="ARBA00022741"/>
    </source>
</evidence>